<keyword evidence="1" id="KW-1133">Transmembrane helix</keyword>
<feature type="transmembrane region" description="Helical" evidence="1">
    <location>
        <begin position="133"/>
        <end position="153"/>
    </location>
</feature>
<keyword evidence="1" id="KW-0812">Transmembrane</keyword>
<dbReference type="NCBIfam" id="TIGR02098">
    <property type="entry name" value="MJ0042_CXXC"/>
    <property type="match status" value="1"/>
</dbReference>
<dbReference type="InterPro" id="IPR011723">
    <property type="entry name" value="Znf/thioredoxin_put"/>
</dbReference>
<sequence>MHVTCDHCDSDYSVPSQLLGGEGRPLRCGECGSRWWQQGEQSTMLTRSGGRTLVVSSNGRYREEAHRFTSFFDGISNRFAAQPDDATALASQRFQRLRETRGQRRYRESTAIVEAEFKEIRDFAQMRDTMRVWLPRMIVIGLFASAMLVLLLAA</sequence>
<keyword evidence="1" id="KW-0472">Membrane</keyword>
<evidence type="ECO:0000259" key="2">
    <source>
        <dbReference type="Pfam" id="PF13717"/>
    </source>
</evidence>
<name>A0A7G6VVV9_9SPHN</name>
<organism evidence="3 4">
    <name type="scientific">Croceicoccus marinus</name>
    <dbReference type="NCBI Taxonomy" id="450378"/>
    <lineage>
        <taxon>Bacteria</taxon>
        <taxon>Pseudomonadati</taxon>
        <taxon>Pseudomonadota</taxon>
        <taxon>Alphaproteobacteria</taxon>
        <taxon>Sphingomonadales</taxon>
        <taxon>Erythrobacteraceae</taxon>
        <taxon>Croceicoccus</taxon>
    </lineage>
</organism>
<dbReference type="Pfam" id="PF13717">
    <property type="entry name" value="Zn_ribbon_4"/>
    <property type="match status" value="1"/>
</dbReference>
<dbReference type="Proteomes" id="UP000515297">
    <property type="component" value="Chromosome"/>
</dbReference>
<gene>
    <name evidence="3" type="ORF">H4O24_04185</name>
</gene>
<evidence type="ECO:0000313" key="3">
    <source>
        <dbReference type="EMBL" id="QNE05874.1"/>
    </source>
</evidence>
<evidence type="ECO:0000256" key="1">
    <source>
        <dbReference type="SAM" id="Phobius"/>
    </source>
</evidence>
<feature type="domain" description="Zinc finger/thioredoxin putative" evidence="2">
    <location>
        <begin position="1"/>
        <end position="35"/>
    </location>
</feature>
<dbReference type="RefSeq" id="WP_185884924.1">
    <property type="nucleotide sequence ID" value="NZ_CP060052.1"/>
</dbReference>
<reference evidence="3 4" key="1">
    <citation type="submission" date="2020-08" db="EMBL/GenBank/DDBJ databases">
        <authorList>
            <person name="Liu G."/>
            <person name="Sun C."/>
        </authorList>
    </citation>
    <scope>NUCLEOTIDE SEQUENCE [LARGE SCALE GENOMIC DNA]</scope>
    <source>
        <strain evidence="3 4">OT19</strain>
    </source>
</reference>
<evidence type="ECO:0000313" key="4">
    <source>
        <dbReference type="Proteomes" id="UP000515297"/>
    </source>
</evidence>
<dbReference type="EMBL" id="CP060052">
    <property type="protein sequence ID" value="QNE05874.1"/>
    <property type="molecule type" value="Genomic_DNA"/>
</dbReference>
<proteinExistence type="predicted"/>
<protein>
    <submittedName>
        <fullName evidence="3">Zinc-ribbon domain-containing protein</fullName>
    </submittedName>
</protein>
<dbReference type="AlphaFoldDB" id="A0A7G6VVV9"/>
<accession>A0A7G6VVV9</accession>